<accession>A0A0H1BG34</accession>
<comment type="caution">
    <text evidence="2">The sequence shown here is derived from an EMBL/GenBank/DDBJ whole genome shotgun (WGS) entry which is preliminary data.</text>
</comment>
<feature type="region of interest" description="Disordered" evidence="1">
    <location>
        <begin position="23"/>
        <end position="73"/>
    </location>
</feature>
<evidence type="ECO:0000313" key="2">
    <source>
        <dbReference type="EMBL" id="KLJ08161.1"/>
    </source>
</evidence>
<gene>
    <name evidence="2" type="ORF">EMPG_16400</name>
</gene>
<protein>
    <submittedName>
        <fullName evidence="2">Uncharacterized protein</fullName>
    </submittedName>
</protein>
<dbReference type="AlphaFoldDB" id="A0A0H1BG34"/>
<feature type="compositionally biased region" description="Pro residues" evidence="1">
    <location>
        <begin position="31"/>
        <end position="43"/>
    </location>
</feature>
<proteinExistence type="predicted"/>
<keyword evidence="3" id="KW-1185">Reference proteome</keyword>
<sequence>MALHPLHNPAHNYCRRPRRLLHLDPPHKIPRPLPPPRNPPLPIHPSHIRTLHRLPPPHLRRKLPGCTRPERST</sequence>
<dbReference type="Proteomes" id="UP000053573">
    <property type="component" value="Unassembled WGS sequence"/>
</dbReference>
<dbReference type="EMBL" id="LDEV01002656">
    <property type="protein sequence ID" value="KLJ08161.1"/>
    <property type="molecule type" value="Genomic_DNA"/>
</dbReference>
<name>A0A0H1BG34_9EURO</name>
<evidence type="ECO:0000313" key="3">
    <source>
        <dbReference type="Proteomes" id="UP000053573"/>
    </source>
</evidence>
<organism evidence="2 3">
    <name type="scientific">Blastomyces silverae</name>
    <dbReference type="NCBI Taxonomy" id="2060906"/>
    <lineage>
        <taxon>Eukaryota</taxon>
        <taxon>Fungi</taxon>
        <taxon>Dikarya</taxon>
        <taxon>Ascomycota</taxon>
        <taxon>Pezizomycotina</taxon>
        <taxon>Eurotiomycetes</taxon>
        <taxon>Eurotiomycetidae</taxon>
        <taxon>Onygenales</taxon>
        <taxon>Ajellomycetaceae</taxon>
        <taxon>Blastomyces</taxon>
    </lineage>
</organism>
<reference evidence="3" key="1">
    <citation type="journal article" date="2015" name="PLoS Genet.">
        <title>The dynamic genome and transcriptome of the human fungal pathogen Blastomyces and close relative Emmonsia.</title>
        <authorList>
            <person name="Munoz J.F."/>
            <person name="Gauthier G.M."/>
            <person name="Desjardins C.A."/>
            <person name="Gallo J.E."/>
            <person name="Holder J."/>
            <person name="Sullivan T.D."/>
            <person name="Marty A.J."/>
            <person name="Carmen J.C."/>
            <person name="Chen Z."/>
            <person name="Ding L."/>
            <person name="Gujja S."/>
            <person name="Magrini V."/>
            <person name="Misas E."/>
            <person name="Mitreva M."/>
            <person name="Priest M."/>
            <person name="Saif S."/>
            <person name="Whiston E.A."/>
            <person name="Young S."/>
            <person name="Zeng Q."/>
            <person name="Goldman W.E."/>
            <person name="Mardis E.R."/>
            <person name="Taylor J.W."/>
            <person name="McEwen J.G."/>
            <person name="Clay O.K."/>
            <person name="Klein B.S."/>
            <person name="Cuomo C.A."/>
        </authorList>
    </citation>
    <scope>NUCLEOTIDE SEQUENCE [LARGE SCALE GENOMIC DNA]</scope>
    <source>
        <strain evidence="3">UAMH 139</strain>
    </source>
</reference>
<evidence type="ECO:0000256" key="1">
    <source>
        <dbReference type="SAM" id="MobiDB-lite"/>
    </source>
</evidence>